<keyword evidence="2" id="KW-1185">Reference proteome</keyword>
<name>A0A2T5JN40_9RHOB</name>
<keyword evidence="1" id="KW-0378">Hydrolase</keyword>
<keyword evidence="1" id="KW-0121">Carboxypeptidase</keyword>
<dbReference type="RefSeq" id="WP_108222642.1">
    <property type="nucleotide sequence ID" value="NZ_QAOT01000034.1"/>
</dbReference>
<reference evidence="1 2" key="1">
    <citation type="submission" date="2018-04" db="EMBL/GenBank/DDBJ databases">
        <title>Genomic Encyclopedia of Type Strains, Phase III (KMG-III): the genomes of soil and plant-associated and newly described type strains.</title>
        <authorList>
            <person name="Whitman W."/>
        </authorList>
    </citation>
    <scope>NUCLEOTIDE SEQUENCE [LARGE SCALE GENOMIC DNA]</scope>
    <source>
        <strain evidence="1 2">KA25</strain>
    </source>
</reference>
<dbReference type="Gene3D" id="1.10.101.10">
    <property type="entry name" value="PGBD-like superfamily/PGBD"/>
    <property type="match status" value="1"/>
</dbReference>
<dbReference type="EMBL" id="QAOT01000034">
    <property type="protein sequence ID" value="PTR08723.1"/>
    <property type="molecule type" value="Genomic_DNA"/>
</dbReference>
<keyword evidence="1" id="KW-0645">Protease</keyword>
<organism evidence="1 2">
    <name type="scientific">Cereibacter azotoformans</name>
    <dbReference type="NCBI Taxonomy" id="43057"/>
    <lineage>
        <taxon>Bacteria</taxon>
        <taxon>Pseudomonadati</taxon>
        <taxon>Pseudomonadota</taxon>
        <taxon>Alphaproteobacteria</taxon>
        <taxon>Rhodobacterales</taxon>
        <taxon>Paracoccaceae</taxon>
        <taxon>Cereibacter</taxon>
    </lineage>
</organism>
<dbReference type="OrthoDB" id="9799970at2"/>
<evidence type="ECO:0000313" key="2">
    <source>
        <dbReference type="Proteomes" id="UP000244060"/>
    </source>
</evidence>
<proteinExistence type="predicted"/>
<comment type="caution">
    <text evidence="1">The sequence shown here is derived from an EMBL/GenBank/DDBJ whole genome shotgun (WGS) entry which is preliminary data.</text>
</comment>
<dbReference type="InterPro" id="IPR036366">
    <property type="entry name" value="PGBDSf"/>
</dbReference>
<dbReference type="AlphaFoldDB" id="A0A2T5JN40"/>
<dbReference type="GO" id="GO:0004180">
    <property type="term" value="F:carboxypeptidase activity"/>
    <property type="evidence" value="ECO:0007669"/>
    <property type="project" value="UniProtKB-KW"/>
</dbReference>
<gene>
    <name evidence="1" type="ORF">C8J28_13410</name>
</gene>
<dbReference type="Proteomes" id="UP000244060">
    <property type="component" value="Unassembled WGS sequence"/>
</dbReference>
<protein>
    <submittedName>
        <fullName evidence="1">D-alanyl-D-alanine carboxypeptidase-like protein</fullName>
    </submittedName>
</protein>
<evidence type="ECO:0000313" key="1">
    <source>
        <dbReference type="EMBL" id="PTR08723.1"/>
    </source>
</evidence>
<dbReference type="SUPFAM" id="SSF55166">
    <property type="entry name" value="Hedgehog/DD-peptidase"/>
    <property type="match status" value="1"/>
</dbReference>
<accession>A0A2T5JN40</accession>
<dbReference type="InterPro" id="IPR009045">
    <property type="entry name" value="Zn_M74/Hedgehog-like"/>
</dbReference>
<sequence>MTRSNRMRDYQAALAGLGYDPGPLDGTWGPKTAAAARALLAAAGSPYSPGPAAAAAPTTVRFDPPAYGDMTRVFGEAGGPDCTAGKVALQIAFRIAWEQSTTVTSFRCHRLLAPSFTSIFAAAVSHYGEARFRELRLDMWGGCYADRPMRGGSKKSTHAWGAAVDVDPERNQLSWGRTKASMAAPEYEAWWRIVEAHGAISLGRTQDRDWMHLQFCK</sequence>